<keyword evidence="2" id="KW-0808">Transferase</keyword>
<dbReference type="InterPro" id="IPR023576">
    <property type="entry name" value="UbiE/COQ5_MeTrFase_CS"/>
</dbReference>
<gene>
    <name evidence="6" type="ORF">B1991_07675</name>
</gene>
<feature type="domain" description="Methyltransferase type 11" evidence="5">
    <location>
        <begin position="80"/>
        <end position="188"/>
    </location>
</feature>
<dbReference type="Pfam" id="PF08241">
    <property type="entry name" value="Methyltransf_11"/>
    <property type="match status" value="1"/>
</dbReference>
<dbReference type="OrthoDB" id="529208at2"/>
<dbReference type="GO" id="GO:0032259">
    <property type="term" value="P:methylation"/>
    <property type="evidence" value="ECO:0007669"/>
    <property type="project" value="UniProtKB-KW"/>
</dbReference>
<evidence type="ECO:0000256" key="2">
    <source>
        <dbReference type="ARBA" id="ARBA00022679"/>
    </source>
</evidence>
<dbReference type="Proteomes" id="UP000306317">
    <property type="component" value="Unassembled WGS sequence"/>
</dbReference>
<evidence type="ECO:0000259" key="5">
    <source>
        <dbReference type="Pfam" id="PF08241"/>
    </source>
</evidence>
<keyword evidence="4" id="KW-1133">Transmembrane helix</keyword>
<keyword evidence="1" id="KW-0489">Methyltransferase</keyword>
<keyword evidence="4" id="KW-0812">Transmembrane</keyword>
<comment type="caution">
    <text evidence="6">The sequence shown here is derived from an EMBL/GenBank/DDBJ whole genome shotgun (WGS) entry which is preliminary data.</text>
</comment>
<evidence type="ECO:0000256" key="3">
    <source>
        <dbReference type="ARBA" id="ARBA00022691"/>
    </source>
</evidence>
<accession>A0A4S3KGP0</accession>
<dbReference type="PANTHER" id="PTHR45277:SF1">
    <property type="entry name" value="EXPRESSED PROTEIN"/>
    <property type="match status" value="1"/>
</dbReference>
<dbReference type="SUPFAM" id="SSF53335">
    <property type="entry name" value="S-adenosyl-L-methionine-dependent methyltransferases"/>
    <property type="match status" value="1"/>
</dbReference>
<proteinExistence type="predicted"/>
<evidence type="ECO:0000256" key="4">
    <source>
        <dbReference type="SAM" id="Phobius"/>
    </source>
</evidence>
<keyword evidence="7" id="KW-1185">Reference proteome</keyword>
<dbReference type="CDD" id="cd02440">
    <property type="entry name" value="AdoMet_MTases"/>
    <property type="match status" value="1"/>
</dbReference>
<dbReference type="GO" id="GO:0008757">
    <property type="term" value="F:S-adenosylmethionine-dependent methyltransferase activity"/>
    <property type="evidence" value="ECO:0007669"/>
    <property type="project" value="InterPro"/>
</dbReference>
<protein>
    <recommendedName>
        <fullName evidence="5">Methyltransferase type 11 domain-containing protein</fullName>
    </recommendedName>
</protein>
<reference evidence="6 7" key="1">
    <citation type="submission" date="2017-02" db="EMBL/GenBank/DDBJ databases">
        <title>Whole genome sequencing of Rhodanobacter lindaniclasticus DSM 17932.</title>
        <authorList>
            <person name="Kumar S."/>
            <person name="Patil P."/>
            <person name="Patil P.B."/>
        </authorList>
    </citation>
    <scope>NUCLEOTIDE SEQUENCE [LARGE SCALE GENOMIC DNA]</scope>
    <source>
        <strain evidence="6 7">DSM 17932</strain>
    </source>
</reference>
<feature type="transmembrane region" description="Helical" evidence="4">
    <location>
        <begin position="38"/>
        <end position="57"/>
    </location>
</feature>
<evidence type="ECO:0000256" key="1">
    <source>
        <dbReference type="ARBA" id="ARBA00022603"/>
    </source>
</evidence>
<dbReference type="PROSITE" id="PS01184">
    <property type="entry name" value="UBIE_2"/>
    <property type="match status" value="1"/>
</dbReference>
<name>A0A4S3KGP0_9GAMM</name>
<sequence>MSRRNGSYGIDAPYVPALMGAGLLVCLGLMAFAHMSGLWITAALIAVILALYLHTTLRGKFVAWRELLDAQAWHGDEEVLDLGCGRGAILLMAAGHLPHGRATGVDIWSSKDQSGNAMDVTARNAQAEGVADRVELRTADMRELPFADASFDLVISNVAIHNIGDAAGRDRAIDEAWRVLRPGGHLLIADISKSAQYQRRLRARGADSTRRSLGWRTWWGGPWMSTMLVTATKPAAPHP</sequence>
<evidence type="ECO:0000313" key="7">
    <source>
        <dbReference type="Proteomes" id="UP000306317"/>
    </source>
</evidence>
<evidence type="ECO:0000313" key="6">
    <source>
        <dbReference type="EMBL" id="THD07803.1"/>
    </source>
</evidence>
<dbReference type="EMBL" id="MWIO01000022">
    <property type="protein sequence ID" value="THD07803.1"/>
    <property type="molecule type" value="Genomic_DNA"/>
</dbReference>
<keyword evidence="3" id="KW-0949">S-adenosyl-L-methionine</keyword>
<dbReference type="PANTHER" id="PTHR45277">
    <property type="entry name" value="EXPRESSED PROTEIN"/>
    <property type="match status" value="1"/>
</dbReference>
<organism evidence="6 7">
    <name type="scientific">Rhodanobacter lindaniclasticus</name>
    <dbReference type="NCBI Taxonomy" id="75310"/>
    <lineage>
        <taxon>Bacteria</taxon>
        <taxon>Pseudomonadati</taxon>
        <taxon>Pseudomonadota</taxon>
        <taxon>Gammaproteobacteria</taxon>
        <taxon>Lysobacterales</taxon>
        <taxon>Rhodanobacteraceae</taxon>
        <taxon>Rhodanobacter</taxon>
    </lineage>
</organism>
<dbReference type="RefSeq" id="WP_136258132.1">
    <property type="nucleotide sequence ID" value="NZ_MWIO01000022.1"/>
</dbReference>
<dbReference type="InterPro" id="IPR029063">
    <property type="entry name" value="SAM-dependent_MTases_sf"/>
</dbReference>
<keyword evidence="4" id="KW-0472">Membrane</keyword>
<feature type="transmembrane region" description="Helical" evidence="4">
    <location>
        <begin position="12"/>
        <end position="32"/>
    </location>
</feature>
<dbReference type="InterPro" id="IPR013216">
    <property type="entry name" value="Methyltransf_11"/>
</dbReference>
<dbReference type="AlphaFoldDB" id="A0A4S3KGP0"/>
<dbReference type="Gene3D" id="3.40.50.150">
    <property type="entry name" value="Vaccinia Virus protein VP39"/>
    <property type="match status" value="1"/>
</dbReference>